<dbReference type="InterPro" id="IPR050267">
    <property type="entry name" value="Anti-sigma-factor_SerPK"/>
</dbReference>
<dbReference type="AlphaFoldDB" id="W7IUU2"/>
<keyword evidence="1" id="KW-0808">Transferase</keyword>
<feature type="domain" description="MEDS" evidence="3">
    <location>
        <begin position="10"/>
        <end position="154"/>
    </location>
</feature>
<dbReference type="InterPro" id="IPR036890">
    <property type="entry name" value="HATPase_C_sf"/>
</dbReference>
<evidence type="ECO:0000259" key="2">
    <source>
        <dbReference type="Pfam" id="PF13581"/>
    </source>
</evidence>
<keyword evidence="1" id="KW-0723">Serine/threonine-protein kinase</keyword>
<dbReference type="EMBL" id="AYXG01000169">
    <property type="protein sequence ID" value="EWC60176.1"/>
    <property type="molecule type" value="Genomic_DNA"/>
</dbReference>
<gene>
    <name evidence="4" type="ORF">UO65_4523</name>
</gene>
<dbReference type="OrthoDB" id="4088450at2"/>
<dbReference type="RefSeq" id="WP_035285888.1">
    <property type="nucleotide sequence ID" value="NZ_AYXG01000169.1"/>
</dbReference>
<dbReference type="Pfam" id="PF14417">
    <property type="entry name" value="MEDS"/>
    <property type="match status" value="1"/>
</dbReference>
<dbReference type="PANTHER" id="PTHR35526">
    <property type="entry name" value="ANTI-SIGMA-F FACTOR RSBW-RELATED"/>
    <property type="match status" value="1"/>
</dbReference>
<protein>
    <submittedName>
        <fullName evidence="4">Serine phosphatase RsbU, regulator of sigma subunit</fullName>
    </submittedName>
</protein>
<dbReference type="STRING" id="909613.UO65_4523"/>
<keyword evidence="5" id="KW-1185">Reference proteome</keyword>
<evidence type="ECO:0000313" key="4">
    <source>
        <dbReference type="EMBL" id="EWC60176.1"/>
    </source>
</evidence>
<reference evidence="4 5" key="1">
    <citation type="journal article" date="2014" name="Genome Announc.">
        <title>Draft Genome Sequence of the Antitrypanosomally Active Sponge-Associated Bacterium Actinokineospora sp. Strain EG49.</title>
        <authorList>
            <person name="Harjes J."/>
            <person name="Ryu T."/>
            <person name="Abdelmohsen U.R."/>
            <person name="Moitinho-Silva L."/>
            <person name="Horn H."/>
            <person name="Ravasi T."/>
            <person name="Hentschel U."/>
        </authorList>
    </citation>
    <scope>NUCLEOTIDE SEQUENCE [LARGE SCALE GENOMIC DNA]</scope>
    <source>
        <strain evidence="4 5">EG49</strain>
    </source>
</reference>
<evidence type="ECO:0000256" key="1">
    <source>
        <dbReference type="ARBA" id="ARBA00022527"/>
    </source>
</evidence>
<name>W7IUU2_9PSEU</name>
<feature type="domain" description="Histidine kinase/HSP90-like ATPase" evidence="2">
    <location>
        <begin position="193"/>
        <end position="305"/>
    </location>
</feature>
<dbReference type="Gene3D" id="3.30.565.10">
    <property type="entry name" value="Histidine kinase-like ATPase, C-terminal domain"/>
    <property type="match status" value="1"/>
</dbReference>
<dbReference type="InterPro" id="IPR047718">
    <property type="entry name" value="RsbA-like_anti_sig"/>
</dbReference>
<dbReference type="NCBIfam" id="NF041045">
    <property type="entry name" value="RsbA_anti_sig"/>
    <property type="match status" value="1"/>
</dbReference>
<dbReference type="GO" id="GO:0004674">
    <property type="term" value="F:protein serine/threonine kinase activity"/>
    <property type="evidence" value="ECO:0007669"/>
    <property type="project" value="UniProtKB-KW"/>
</dbReference>
<dbReference type="Proteomes" id="UP000019277">
    <property type="component" value="Unassembled WGS sequence"/>
</dbReference>
<sequence>MTRPASPAFTHPAFFYDDDADYLDTLVPFVVEGVEAGEPVAVAVPARRLELLREALGGHAEAVWARDMAVAGGNPGRILATVLGHFADRHPGRRVRIVGEPVWPGRDATEYPACARHEALINLAFADRAATILCPYDAAALDPHVLAEARATHPEVWAGGARGASDRYAPHDVLVNHNHPLPHVPHATVHAIATAAEIRPLRGVITLLATDLGLPGDRVPDLELVLSELVANSLTHGGGRCTLAVWREGHRLVCSVSDTGSFTDPLAGTRPLTVGQPSGRGLWLVHSIADLVRVHTGDAGTTIRAYFRLP</sequence>
<evidence type="ECO:0000259" key="3">
    <source>
        <dbReference type="Pfam" id="PF14417"/>
    </source>
</evidence>
<dbReference type="InterPro" id="IPR003594">
    <property type="entry name" value="HATPase_dom"/>
</dbReference>
<dbReference type="eggNOG" id="COG2172">
    <property type="taxonomic scope" value="Bacteria"/>
</dbReference>
<dbReference type="Pfam" id="PF13581">
    <property type="entry name" value="HATPase_c_2"/>
    <property type="match status" value="1"/>
</dbReference>
<dbReference type="CDD" id="cd16936">
    <property type="entry name" value="HATPase_RsbW-like"/>
    <property type="match status" value="1"/>
</dbReference>
<evidence type="ECO:0000313" key="5">
    <source>
        <dbReference type="Proteomes" id="UP000019277"/>
    </source>
</evidence>
<accession>W7IUU2</accession>
<organism evidence="4 5">
    <name type="scientific">Actinokineospora spheciospongiae</name>
    <dbReference type="NCBI Taxonomy" id="909613"/>
    <lineage>
        <taxon>Bacteria</taxon>
        <taxon>Bacillati</taxon>
        <taxon>Actinomycetota</taxon>
        <taxon>Actinomycetes</taxon>
        <taxon>Pseudonocardiales</taxon>
        <taxon>Pseudonocardiaceae</taxon>
        <taxon>Actinokineospora</taxon>
    </lineage>
</organism>
<dbReference type="PANTHER" id="PTHR35526:SF3">
    <property type="entry name" value="ANTI-SIGMA-F FACTOR RSBW"/>
    <property type="match status" value="1"/>
</dbReference>
<dbReference type="InterPro" id="IPR025847">
    <property type="entry name" value="MEDS_domain"/>
</dbReference>
<proteinExistence type="predicted"/>
<dbReference type="PATRIC" id="fig|909613.9.peg.4525"/>
<dbReference type="SUPFAM" id="SSF55874">
    <property type="entry name" value="ATPase domain of HSP90 chaperone/DNA topoisomerase II/histidine kinase"/>
    <property type="match status" value="1"/>
</dbReference>
<keyword evidence="1" id="KW-0418">Kinase</keyword>
<comment type="caution">
    <text evidence="4">The sequence shown here is derived from an EMBL/GenBank/DDBJ whole genome shotgun (WGS) entry which is preliminary data.</text>
</comment>